<keyword evidence="2" id="KW-0106">Calcium</keyword>
<evidence type="ECO:0000256" key="2">
    <source>
        <dbReference type="ARBA" id="ARBA00022837"/>
    </source>
</evidence>
<dbReference type="SMART" id="SM00054">
    <property type="entry name" value="EFh"/>
    <property type="match status" value="2"/>
</dbReference>
<feature type="domain" description="EF-hand" evidence="3">
    <location>
        <begin position="1"/>
        <end position="36"/>
    </location>
</feature>
<dbReference type="InterPro" id="IPR018247">
    <property type="entry name" value="EF_Hand_1_Ca_BS"/>
</dbReference>
<evidence type="ECO:0000313" key="4">
    <source>
        <dbReference type="EMBL" id="KOS13545.1"/>
    </source>
</evidence>
<dbReference type="VEuPathDB" id="FungiDB:Malapachy_0202"/>
<reference evidence="4 5" key="1">
    <citation type="submission" date="2015-07" db="EMBL/GenBank/DDBJ databases">
        <title>Draft Genome Sequence of Malassezia furfur CBS1878 and Malassezia pachydermatis CBS1879.</title>
        <authorList>
            <person name="Triana S."/>
            <person name="Ohm R."/>
            <person name="Gonzalez A."/>
            <person name="DeCock H."/>
            <person name="Restrepo S."/>
            <person name="Celis A."/>
        </authorList>
    </citation>
    <scope>NUCLEOTIDE SEQUENCE [LARGE SCALE GENOMIC DNA]</scope>
    <source>
        <strain evidence="4 5">CBS 1879</strain>
    </source>
</reference>
<gene>
    <name evidence="4" type="ORF">Malapachy_0202</name>
</gene>
<feature type="domain" description="EF-hand" evidence="3">
    <location>
        <begin position="72"/>
        <end position="107"/>
    </location>
</feature>
<name>A0A0N0RS31_9BASI</name>
<dbReference type="PANTHER" id="PTHR23048:SF0">
    <property type="entry name" value="CALMODULIN LIKE 3"/>
    <property type="match status" value="1"/>
</dbReference>
<dbReference type="InterPro" id="IPR011992">
    <property type="entry name" value="EF-hand-dom_pair"/>
</dbReference>
<sequence>MADSEIKEAFALFDKKGSGTIASENLGDLLRALGQNPTQAEVAELASSAPREIDFATFTKILNRPNGFKPAGTPEEFIRGFQVFDKDGTGHIGVGELRYVLTSLGEKLSDEEVDELLKGVTVSEDGNINYETFVRQILSQ</sequence>
<proteinExistence type="predicted"/>
<dbReference type="GeneID" id="28726608"/>
<evidence type="ECO:0000313" key="5">
    <source>
        <dbReference type="Proteomes" id="UP000037751"/>
    </source>
</evidence>
<dbReference type="SUPFAM" id="SSF47473">
    <property type="entry name" value="EF-hand"/>
    <property type="match status" value="1"/>
</dbReference>
<dbReference type="CDD" id="cd00051">
    <property type="entry name" value="EFh"/>
    <property type="match status" value="2"/>
</dbReference>
<dbReference type="PROSITE" id="PS50222">
    <property type="entry name" value="EF_HAND_2"/>
    <property type="match status" value="2"/>
</dbReference>
<dbReference type="OrthoDB" id="26525at2759"/>
<dbReference type="Gene3D" id="1.10.238.10">
    <property type="entry name" value="EF-hand"/>
    <property type="match status" value="2"/>
</dbReference>
<dbReference type="EMBL" id="LGAV01000006">
    <property type="protein sequence ID" value="KOS13545.1"/>
    <property type="molecule type" value="Genomic_DNA"/>
</dbReference>
<dbReference type="RefSeq" id="XP_017991177.1">
    <property type="nucleotide sequence ID" value="XM_018134733.1"/>
</dbReference>
<dbReference type="GO" id="GO:0005509">
    <property type="term" value="F:calcium ion binding"/>
    <property type="evidence" value="ECO:0007669"/>
    <property type="project" value="InterPro"/>
</dbReference>
<dbReference type="InterPro" id="IPR050230">
    <property type="entry name" value="CALM/Myosin/TropC-like"/>
</dbReference>
<dbReference type="STRING" id="77020.A0A0N0RS31"/>
<accession>A0A0N0RS31</accession>
<dbReference type="Pfam" id="PF13405">
    <property type="entry name" value="EF-hand_6"/>
    <property type="match status" value="1"/>
</dbReference>
<comment type="caution">
    <text evidence="4">The sequence shown here is derived from an EMBL/GenBank/DDBJ whole genome shotgun (WGS) entry which is preliminary data.</text>
</comment>
<dbReference type="GO" id="GO:0016460">
    <property type="term" value="C:myosin II complex"/>
    <property type="evidence" value="ECO:0007669"/>
    <property type="project" value="TreeGrafter"/>
</dbReference>
<dbReference type="Proteomes" id="UP000037751">
    <property type="component" value="Unassembled WGS sequence"/>
</dbReference>
<evidence type="ECO:0000259" key="3">
    <source>
        <dbReference type="PROSITE" id="PS50222"/>
    </source>
</evidence>
<dbReference type="GO" id="GO:1903475">
    <property type="term" value="P:mitotic actomyosin contractile ring assembly"/>
    <property type="evidence" value="ECO:0007669"/>
    <property type="project" value="TreeGrafter"/>
</dbReference>
<keyword evidence="1" id="KW-0677">Repeat</keyword>
<evidence type="ECO:0000256" key="1">
    <source>
        <dbReference type="ARBA" id="ARBA00022737"/>
    </source>
</evidence>
<organism evidence="4 5">
    <name type="scientific">Malassezia pachydermatis</name>
    <dbReference type="NCBI Taxonomy" id="77020"/>
    <lineage>
        <taxon>Eukaryota</taxon>
        <taxon>Fungi</taxon>
        <taxon>Dikarya</taxon>
        <taxon>Basidiomycota</taxon>
        <taxon>Ustilaginomycotina</taxon>
        <taxon>Malasseziomycetes</taxon>
        <taxon>Malasseziales</taxon>
        <taxon>Malasseziaceae</taxon>
        <taxon>Malassezia</taxon>
    </lineage>
</organism>
<dbReference type="FunFam" id="1.10.238.10:FF:000003">
    <property type="entry name" value="Calmodulin A"/>
    <property type="match status" value="1"/>
</dbReference>
<dbReference type="InterPro" id="IPR002048">
    <property type="entry name" value="EF_hand_dom"/>
</dbReference>
<dbReference type="AlphaFoldDB" id="A0A0N0RS31"/>
<protein>
    <submittedName>
        <fullName evidence="4">Myosin regulatory light chain cdc4</fullName>
    </submittedName>
</protein>
<dbReference type="PANTHER" id="PTHR23048">
    <property type="entry name" value="MYOSIN LIGHT CHAIN 1, 3"/>
    <property type="match status" value="1"/>
</dbReference>
<dbReference type="Pfam" id="PF13499">
    <property type="entry name" value="EF-hand_7"/>
    <property type="match status" value="1"/>
</dbReference>
<dbReference type="PROSITE" id="PS00018">
    <property type="entry name" value="EF_HAND_1"/>
    <property type="match status" value="1"/>
</dbReference>
<keyword evidence="5" id="KW-1185">Reference proteome</keyword>